<name>A0A9W8JW94_9AGAR</name>
<dbReference type="EMBL" id="JANKHO010001379">
    <property type="protein sequence ID" value="KAJ3501789.1"/>
    <property type="molecule type" value="Genomic_DNA"/>
</dbReference>
<keyword evidence="2" id="KW-0808">Transferase</keyword>
<dbReference type="Gene3D" id="3.30.200.20">
    <property type="entry name" value="Phosphorylase Kinase, domain 1"/>
    <property type="match status" value="1"/>
</dbReference>
<evidence type="ECO:0000256" key="1">
    <source>
        <dbReference type="ARBA" id="ARBA00022527"/>
    </source>
</evidence>
<gene>
    <name evidence="9" type="ORF">NLJ89_g9182</name>
</gene>
<evidence type="ECO:0000256" key="4">
    <source>
        <dbReference type="ARBA" id="ARBA00022777"/>
    </source>
</evidence>
<dbReference type="GO" id="GO:0005524">
    <property type="term" value="F:ATP binding"/>
    <property type="evidence" value="ECO:0007669"/>
    <property type="project" value="UniProtKB-UniRule"/>
</dbReference>
<evidence type="ECO:0000313" key="9">
    <source>
        <dbReference type="EMBL" id="KAJ3501789.1"/>
    </source>
</evidence>
<feature type="compositionally biased region" description="Basic and acidic residues" evidence="7">
    <location>
        <begin position="279"/>
        <end position="295"/>
    </location>
</feature>
<evidence type="ECO:0000256" key="6">
    <source>
        <dbReference type="PROSITE-ProRule" id="PRU10141"/>
    </source>
</evidence>
<dbReference type="OrthoDB" id="1668230at2759"/>
<dbReference type="InterPro" id="IPR000719">
    <property type="entry name" value="Prot_kinase_dom"/>
</dbReference>
<evidence type="ECO:0000256" key="5">
    <source>
        <dbReference type="ARBA" id="ARBA00022840"/>
    </source>
</evidence>
<dbReference type="InterPro" id="IPR011009">
    <property type="entry name" value="Kinase-like_dom_sf"/>
</dbReference>
<dbReference type="PANTHER" id="PTHR44329:SF288">
    <property type="entry name" value="MITOGEN-ACTIVATED PROTEIN KINASE KINASE KINASE 20"/>
    <property type="match status" value="1"/>
</dbReference>
<evidence type="ECO:0000259" key="8">
    <source>
        <dbReference type="PROSITE" id="PS50011"/>
    </source>
</evidence>
<dbReference type="PRINTS" id="PR00109">
    <property type="entry name" value="TYRKINASE"/>
</dbReference>
<keyword evidence="10" id="KW-1185">Reference proteome</keyword>
<dbReference type="Pfam" id="PF07714">
    <property type="entry name" value="PK_Tyr_Ser-Thr"/>
    <property type="match status" value="1"/>
</dbReference>
<sequence length="1125" mass="125748">MPLSPSPTTEHLLDLSPSLATLKASASCTPIAPSVSRCASIRHTGMEIHRVRSPVLHGSSPPPVRRGSIKMSHSTSFGAFFMSRTKTATKSDAITGSPSISWLDKAFQFIRPWEDHDEVGAPIPEEQKLVYQQTETAVYETLKRVAKVSGEIALDALFVTLIGMKFVPIPALQRVSEGLVSIWKEVKHVSLNRVAFLRLTQTCTLVLDSIHQEVEDASPEVLAKLAHPLATLEECVLPSSYLVSTVQLRIYQAVFETKQMCSESFNELKTILEYGGVKGRPETPRTPTDGRRRSAPDGLPPSSSHRSLCVTASPSVVSRSTDDLLPTPDVVPVLQKLQTTQGVNDAKSDIQDLRAIMRAMLEGTDDQGLLRHLGITPSEIPEAIKTLQRSLEQGAQGDDGTFKDTLHQEFVESGIEALRRMNTGFVVDLPQWTITKYEVDMRKKIGVGQFSDVFQGTWNGRIVAIKVLSQVTPSDLFVREIKVWNSLKHPNILRLYGASSSTGEHPWFFVSPYMKHGNLVEFLRKISARDTGELNQLGPIAENLPTSRSRGMGKMFFKLLKIGDTYRILGEIAKGMAYLHEQSILHGDLKASNILVDDNFKCVISDFGQSEMKSEICRITGQSMQNGTLRWKAPELLDGSSYVLTSPIDIFAYAIVCVEVLTMGELPWGHMITDEEVRHNVLENKRPLIPPEFTSPLLRELIEACWHQHAEKRMPFREAVSRLERLKIIAGDGSDPCIDTDGEEWPLSPALSSGSSFPRTNSPTSTPFFEQNPFFEPLSEEFVALPSPQEVDALRMEDNIPRSIMRMPEPVHFSEDLKVISSKRNAMYEAELEAYSDETLSQRTDSGRDSPIPTNPHYAEARNERRYRFLLDHEFNSSLTLPLWEPSPVQIGDVGYLQKPAGRFITLFNALKPPKTVDAYNVPVRHMSEFGNVAKGSLRLDRRSAALKGFNAFSGFLTFKSKPEGLPTRRQSFRLRSGQKSAHIYTETPEYLYMKKLDAPKAWFKAHCETILNVYGKEHNIQREDIFLVISLLQARDYGLLVSHKHPDGQAHFHVLPSGRRGQPWGEFTSDTSTPGGCNGPSYEEVDRIEHDYASKVSIVHDPPKAVLLGKLRFKPDSSEPTTSK</sequence>
<protein>
    <recommendedName>
        <fullName evidence="8">Protein kinase domain-containing protein</fullName>
    </recommendedName>
</protein>
<evidence type="ECO:0000256" key="7">
    <source>
        <dbReference type="SAM" id="MobiDB-lite"/>
    </source>
</evidence>
<dbReference type="InterPro" id="IPR008271">
    <property type="entry name" value="Ser/Thr_kinase_AS"/>
</dbReference>
<evidence type="ECO:0000313" key="10">
    <source>
        <dbReference type="Proteomes" id="UP001148786"/>
    </source>
</evidence>
<organism evidence="9 10">
    <name type="scientific">Agrocybe chaxingu</name>
    <dbReference type="NCBI Taxonomy" id="84603"/>
    <lineage>
        <taxon>Eukaryota</taxon>
        <taxon>Fungi</taxon>
        <taxon>Dikarya</taxon>
        <taxon>Basidiomycota</taxon>
        <taxon>Agaricomycotina</taxon>
        <taxon>Agaricomycetes</taxon>
        <taxon>Agaricomycetidae</taxon>
        <taxon>Agaricales</taxon>
        <taxon>Agaricineae</taxon>
        <taxon>Strophariaceae</taxon>
        <taxon>Agrocybe</taxon>
    </lineage>
</organism>
<dbReference type="PANTHER" id="PTHR44329">
    <property type="entry name" value="SERINE/THREONINE-PROTEIN KINASE TNNI3K-RELATED"/>
    <property type="match status" value="1"/>
</dbReference>
<feature type="region of interest" description="Disordered" evidence="7">
    <location>
        <begin position="276"/>
        <end position="309"/>
    </location>
</feature>
<keyword evidence="4" id="KW-0418">Kinase</keyword>
<dbReference type="InterPro" id="IPR001245">
    <property type="entry name" value="Ser-Thr/Tyr_kinase_cat_dom"/>
</dbReference>
<dbReference type="Gene3D" id="1.10.510.10">
    <property type="entry name" value="Transferase(Phosphotransferase) domain 1"/>
    <property type="match status" value="1"/>
</dbReference>
<proteinExistence type="predicted"/>
<accession>A0A9W8JW94</accession>
<dbReference type="PROSITE" id="PS00108">
    <property type="entry name" value="PROTEIN_KINASE_ST"/>
    <property type="match status" value="1"/>
</dbReference>
<dbReference type="InterPro" id="IPR051681">
    <property type="entry name" value="Ser/Thr_Kinases-Pseudokinases"/>
</dbReference>
<feature type="domain" description="Protein kinase" evidence="8">
    <location>
        <begin position="439"/>
        <end position="726"/>
    </location>
</feature>
<dbReference type="InterPro" id="IPR017441">
    <property type="entry name" value="Protein_kinase_ATP_BS"/>
</dbReference>
<feature type="binding site" evidence="6">
    <location>
        <position position="466"/>
    </location>
    <ligand>
        <name>ATP</name>
        <dbReference type="ChEBI" id="CHEBI:30616"/>
    </ligand>
</feature>
<dbReference type="SUPFAM" id="SSF56112">
    <property type="entry name" value="Protein kinase-like (PK-like)"/>
    <property type="match status" value="1"/>
</dbReference>
<evidence type="ECO:0000256" key="2">
    <source>
        <dbReference type="ARBA" id="ARBA00022679"/>
    </source>
</evidence>
<evidence type="ECO:0000256" key="3">
    <source>
        <dbReference type="ARBA" id="ARBA00022741"/>
    </source>
</evidence>
<keyword evidence="1" id="KW-0723">Serine/threonine-protein kinase</keyword>
<keyword evidence="5 6" id="KW-0067">ATP-binding</keyword>
<comment type="caution">
    <text evidence="9">The sequence shown here is derived from an EMBL/GenBank/DDBJ whole genome shotgun (WGS) entry which is preliminary data.</text>
</comment>
<dbReference type="GO" id="GO:0004674">
    <property type="term" value="F:protein serine/threonine kinase activity"/>
    <property type="evidence" value="ECO:0007669"/>
    <property type="project" value="UniProtKB-KW"/>
</dbReference>
<dbReference type="PROSITE" id="PS50011">
    <property type="entry name" value="PROTEIN_KINASE_DOM"/>
    <property type="match status" value="1"/>
</dbReference>
<dbReference type="Proteomes" id="UP001148786">
    <property type="component" value="Unassembled WGS sequence"/>
</dbReference>
<reference evidence="9" key="1">
    <citation type="submission" date="2022-07" db="EMBL/GenBank/DDBJ databases">
        <title>Genome Sequence of Agrocybe chaxingu.</title>
        <authorList>
            <person name="Buettner E."/>
        </authorList>
    </citation>
    <scope>NUCLEOTIDE SEQUENCE</scope>
    <source>
        <strain evidence="9">MP-N11</strain>
    </source>
</reference>
<dbReference type="SMART" id="SM00220">
    <property type="entry name" value="S_TKc"/>
    <property type="match status" value="1"/>
</dbReference>
<keyword evidence="3 6" id="KW-0547">Nucleotide-binding</keyword>
<feature type="region of interest" description="Disordered" evidence="7">
    <location>
        <begin position="836"/>
        <end position="857"/>
    </location>
</feature>
<dbReference type="PROSITE" id="PS00107">
    <property type="entry name" value="PROTEIN_KINASE_ATP"/>
    <property type="match status" value="1"/>
</dbReference>
<dbReference type="AlphaFoldDB" id="A0A9W8JW94"/>